<feature type="non-terminal residue" evidence="1">
    <location>
        <position position="1"/>
    </location>
</feature>
<feature type="non-terminal residue" evidence="1">
    <location>
        <position position="65"/>
    </location>
</feature>
<accession>A0A5C3QGA0</accession>
<sequence>GDDSALDIVDVSETLTTLDLLLQFMRRQPQPDAGVMEFATLAALAEAAEKYEVYSAIQVLKVPMR</sequence>
<organism evidence="1 2">
    <name type="scientific">Pterulicium gracile</name>
    <dbReference type="NCBI Taxonomy" id="1884261"/>
    <lineage>
        <taxon>Eukaryota</taxon>
        <taxon>Fungi</taxon>
        <taxon>Dikarya</taxon>
        <taxon>Basidiomycota</taxon>
        <taxon>Agaricomycotina</taxon>
        <taxon>Agaricomycetes</taxon>
        <taxon>Agaricomycetidae</taxon>
        <taxon>Agaricales</taxon>
        <taxon>Pleurotineae</taxon>
        <taxon>Pterulaceae</taxon>
        <taxon>Pterulicium</taxon>
    </lineage>
</organism>
<name>A0A5C3QGA0_9AGAR</name>
<gene>
    <name evidence="1" type="ORF">BDV98DRAFT_473446</name>
</gene>
<proteinExistence type="predicted"/>
<evidence type="ECO:0000313" key="2">
    <source>
        <dbReference type="Proteomes" id="UP000305067"/>
    </source>
</evidence>
<protein>
    <recommendedName>
        <fullName evidence="3">BTB domain-containing protein</fullName>
    </recommendedName>
</protein>
<dbReference type="Proteomes" id="UP000305067">
    <property type="component" value="Unassembled WGS sequence"/>
</dbReference>
<evidence type="ECO:0000313" key="1">
    <source>
        <dbReference type="EMBL" id="TFL00278.1"/>
    </source>
</evidence>
<dbReference type="EMBL" id="ML178829">
    <property type="protein sequence ID" value="TFL00278.1"/>
    <property type="molecule type" value="Genomic_DNA"/>
</dbReference>
<dbReference type="OrthoDB" id="3184970at2759"/>
<reference evidence="1 2" key="1">
    <citation type="journal article" date="2019" name="Nat. Ecol. Evol.">
        <title>Megaphylogeny resolves global patterns of mushroom evolution.</title>
        <authorList>
            <person name="Varga T."/>
            <person name="Krizsan K."/>
            <person name="Foldi C."/>
            <person name="Dima B."/>
            <person name="Sanchez-Garcia M."/>
            <person name="Sanchez-Ramirez S."/>
            <person name="Szollosi G.J."/>
            <person name="Szarkandi J.G."/>
            <person name="Papp V."/>
            <person name="Albert L."/>
            <person name="Andreopoulos W."/>
            <person name="Angelini C."/>
            <person name="Antonin V."/>
            <person name="Barry K.W."/>
            <person name="Bougher N.L."/>
            <person name="Buchanan P."/>
            <person name="Buyck B."/>
            <person name="Bense V."/>
            <person name="Catcheside P."/>
            <person name="Chovatia M."/>
            <person name="Cooper J."/>
            <person name="Damon W."/>
            <person name="Desjardin D."/>
            <person name="Finy P."/>
            <person name="Geml J."/>
            <person name="Haridas S."/>
            <person name="Hughes K."/>
            <person name="Justo A."/>
            <person name="Karasinski D."/>
            <person name="Kautmanova I."/>
            <person name="Kiss B."/>
            <person name="Kocsube S."/>
            <person name="Kotiranta H."/>
            <person name="LaButti K.M."/>
            <person name="Lechner B.E."/>
            <person name="Liimatainen K."/>
            <person name="Lipzen A."/>
            <person name="Lukacs Z."/>
            <person name="Mihaltcheva S."/>
            <person name="Morgado L.N."/>
            <person name="Niskanen T."/>
            <person name="Noordeloos M.E."/>
            <person name="Ohm R.A."/>
            <person name="Ortiz-Santana B."/>
            <person name="Ovrebo C."/>
            <person name="Racz N."/>
            <person name="Riley R."/>
            <person name="Savchenko A."/>
            <person name="Shiryaev A."/>
            <person name="Soop K."/>
            <person name="Spirin V."/>
            <person name="Szebenyi C."/>
            <person name="Tomsovsky M."/>
            <person name="Tulloss R.E."/>
            <person name="Uehling J."/>
            <person name="Grigoriev I.V."/>
            <person name="Vagvolgyi C."/>
            <person name="Papp T."/>
            <person name="Martin F.M."/>
            <person name="Miettinen O."/>
            <person name="Hibbett D.S."/>
            <person name="Nagy L.G."/>
        </authorList>
    </citation>
    <scope>NUCLEOTIDE SEQUENCE [LARGE SCALE GENOMIC DNA]</scope>
    <source>
        <strain evidence="1 2">CBS 309.79</strain>
    </source>
</reference>
<evidence type="ECO:0008006" key="3">
    <source>
        <dbReference type="Google" id="ProtNLM"/>
    </source>
</evidence>
<dbReference type="AlphaFoldDB" id="A0A5C3QGA0"/>
<keyword evidence="2" id="KW-1185">Reference proteome</keyword>